<dbReference type="InterPro" id="IPR024535">
    <property type="entry name" value="RHGA/B-epi-like_pectate_lyase"/>
</dbReference>
<dbReference type="AlphaFoldDB" id="A0A7W6BMF3"/>
<dbReference type="Pfam" id="PF12708">
    <property type="entry name" value="Pect-lyase_RHGA_epim"/>
    <property type="match status" value="1"/>
</dbReference>
<sequence>MAVSPSVRINVSGARGARGATGADNIEISQVLGVPAGSLNLGTFNGDIIPDNSSAKQALQALEDVAVRKRNEFVSIVDFGAVEGGVVDCTSALEAALTASKRIYIPAGKFRFNSPITHIFSPSATGPSDDKSSYDQIEIYGAGADASILYFPSSDGLEFQCSSFQHIVRLRDFSLTTGQAGGGTTALKITNSFAYFGEYNGHHHIDITIRGDDGYAAAYYWSTYIDLFNASNISFGKSCNLYGPVLGATDNTYGLGVRIASDPNPGTGSSGEPGWGTSYDLTGIKLRFLGCAIEIGAGVQGFSLGPGTELTVGYDGIRVIEDVTEVRQINLTGAQISVNGDSIYLASGVPSCVISGGYIGVAPGKNGIVFASNDGAANGGGTIVAGITFVALGPGAGDGVYVGTSFNPIVIDNCCFNGLGTGIELAATSSQVTVGSSNRYANCTNSVIDLGTGNIVAPANLTGNGVGFGESVTQETSKSTGVTLHSPAGRVITHDATLSSGARASFLLTNSKIGHKDVVSVSSSNGNYRVWTAGASDGERAIYIENIDGSSHSDAVTINFVVEKAAQL</sequence>
<comment type="caution">
    <text evidence="2">The sequence shown here is derived from an EMBL/GenBank/DDBJ whole genome shotgun (WGS) entry which is preliminary data.</text>
</comment>
<dbReference type="RefSeq" id="WP_188073276.1">
    <property type="nucleotide sequence ID" value="NZ_BSPS01000134.1"/>
</dbReference>
<evidence type="ECO:0000259" key="1">
    <source>
        <dbReference type="Pfam" id="PF12708"/>
    </source>
</evidence>
<organism evidence="2 3">
    <name type="scientific">Sphingobium jiangsuense</name>
    <dbReference type="NCBI Taxonomy" id="870476"/>
    <lineage>
        <taxon>Bacteria</taxon>
        <taxon>Pseudomonadati</taxon>
        <taxon>Pseudomonadota</taxon>
        <taxon>Alphaproteobacteria</taxon>
        <taxon>Sphingomonadales</taxon>
        <taxon>Sphingomonadaceae</taxon>
        <taxon>Sphingobium</taxon>
    </lineage>
</organism>
<dbReference type="SUPFAM" id="SSF51126">
    <property type="entry name" value="Pectin lyase-like"/>
    <property type="match status" value="1"/>
</dbReference>
<name>A0A7W6BMF3_9SPHN</name>
<dbReference type="Gene3D" id="2.160.20.10">
    <property type="entry name" value="Single-stranded right-handed beta-helix, Pectin lyase-like"/>
    <property type="match status" value="1"/>
</dbReference>
<reference evidence="2 3" key="1">
    <citation type="submission" date="2020-08" db="EMBL/GenBank/DDBJ databases">
        <title>Genomic Encyclopedia of Type Strains, Phase IV (KMG-IV): sequencing the most valuable type-strain genomes for metagenomic binning, comparative biology and taxonomic classification.</title>
        <authorList>
            <person name="Goeker M."/>
        </authorList>
    </citation>
    <scope>NUCLEOTIDE SEQUENCE [LARGE SCALE GENOMIC DNA]</scope>
    <source>
        <strain evidence="2 3">DSM 26189</strain>
    </source>
</reference>
<keyword evidence="3" id="KW-1185">Reference proteome</keyword>
<evidence type="ECO:0000313" key="3">
    <source>
        <dbReference type="Proteomes" id="UP000571950"/>
    </source>
</evidence>
<gene>
    <name evidence="2" type="ORF">GGR43_003549</name>
</gene>
<evidence type="ECO:0000313" key="2">
    <source>
        <dbReference type="EMBL" id="MBB3927812.1"/>
    </source>
</evidence>
<proteinExistence type="predicted"/>
<dbReference type="InterPro" id="IPR012334">
    <property type="entry name" value="Pectin_lyas_fold"/>
</dbReference>
<dbReference type="InterPro" id="IPR011050">
    <property type="entry name" value="Pectin_lyase_fold/virulence"/>
</dbReference>
<accession>A0A7W6BMF3</accession>
<dbReference type="Proteomes" id="UP000571950">
    <property type="component" value="Unassembled WGS sequence"/>
</dbReference>
<protein>
    <recommendedName>
        <fullName evidence="1">Rhamnogalacturonase A/B/Epimerase-like pectate lyase domain-containing protein</fullName>
    </recommendedName>
</protein>
<dbReference type="EMBL" id="JACIDT010000015">
    <property type="protein sequence ID" value="MBB3927812.1"/>
    <property type="molecule type" value="Genomic_DNA"/>
</dbReference>
<feature type="domain" description="Rhamnogalacturonase A/B/Epimerase-like pectate lyase" evidence="1">
    <location>
        <begin position="73"/>
        <end position="149"/>
    </location>
</feature>